<gene>
    <name evidence="2" type="ORF">I79_006438</name>
</gene>
<evidence type="ECO:0000256" key="1">
    <source>
        <dbReference type="SAM" id="MobiDB-lite"/>
    </source>
</evidence>
<evidence type="ECO:0000313" key="2">
    <source>
        <dbReference type="EMBL" id="EGW02335.1"/>
    </source>
</evidence>
<organism evidence="2 3">
    <name type="scientific">Cricetulus griseus</name>
    <name type="common">Chinese hamster</name>
    <name type="synonym">Cricetulus barabensis griseus</name>
    <dbReference type="NCBI Taxonomy" id="10029"/>
    <lineage>
        <taxon>Eukaryota</taxon>
        <taxon>Metazoa</taxon>
        <taxon>Chordata</taxon>
        <taxon>Craniata</taxon>
        <taxon>Vertebrata</taxon>
        <taxon>Euteleostomi</taxon>
        <taxon>Mammalia</taxon>
        <taxon>Eutheria</taxon>
        <taxon>Euarchontoglires</taxon>
        <taxon>Glires</taxon>
        <taxon>Rodentia</taxon>
        <taxon>Myomorpha</taxon>
        <taxon>Muroidea</taxon>
        <taxon>Cricetidae</taxon>
        <taxon>Cricetinae</taxon>
        <taxon>Cricetulus</taxon>
    </lineage>
</organism>
<evidence type="ECO:0000313" key="3">
    <source>
        <dbReference type="Proteomes" id="UP000001075"/>
    </source>
</evidence>
<dbReference type="EMBL" id="JH000201">
    <property type="protein sequence ID" value="EGW02335.1"/>
    <property type="molecule type" value="Genomic_DNA"/>
</dbReference>
<dbReference type="InParanoid" id="G3H7U5"/>
<sequence length="116" mass="12438">MPGPPLLSTQSLPPTPSHNPKPRGPFDIEGPSVCLYCSPYWTREKKAGTVKGAGCIGQEEELGLVKNIFIINKQGCERTGEAVEILMNKRGLGILARSPSSDGFDLCLRKDILGSG</sequence>
<dbReference type="GlyGen" id="G3H7U5">
    <property type="glycosylation" value="1 site"/>
</dbReference>
<dbReference type="Proteomes" id="UP000001075">
    <property type="component" value="Unassembled WGS sequence"/>
</dbReference>
<reference evidence="3" key="1">
    <citation type="journal article" date="2011" name="Nat. Biotechnol.">
        <title>The genomic sequence of the Chinese hamster ovary (CHO)-K1 cell line.</title>
        <authorList>
            <person name="Xu X."/>
            <person name="Nagarajan H."/>
            <person name="Lewis N.E."/>
            <person name="Pan S."/>
            <person name="Cai Z."/>
            <person name="Liu X."/>
            <person name="Chen W."/>
            <person name="Xie M."/>
            <person name="Wang W."/>
            <person name="Hammond S."/>
            <person name="Andersen M.R."/>
            <person name="Neff N."/>
            <person name="Passarelli B."/>
            <person name="Koh W."/>
            <person name="Fan H.C."/>
            <person name="Wang J."/>
            <person name="Gui Y."/>
            <person name="Lee K.H."/>
            <person name="Betenbaugh M.J."/>
            <person name="Quake S.R."/>
            <person name="Famili I."/>
            <person name="Palsson B.O."/>
            <person name="Wang J."/>
        </authorList>
    </citation>
    <scope>NUCLEOTIDE SEQUENCE [LARGE SCALE GENOMIC DNA]</scope>
    <source>
        <strain evidence="3">CHO K1 cell line</strain>
    </source>
</reference>
<dbReference type="AlphaFoldDB" id="G3H7U5"/>
<feature type="compositionally biased region" description="Pro residues" evidence="1">
    <location>
        <begin position="13"/>
        <end position="23"/>
    </location>
</feature>
<protein>
    <submittedName>
        <fullName evidence="2">Uncharacterized protein</fullName>
    </submittedName>
</protein>
<feature type="region of interest" description="Disordered" evidence="1">
    <location>
        <begin position="1"/>
        <end position="29"/>
    </location>
</feature>
<feature type="compositionally biased region" description="Low complexity" evidence="1">
    <location>
        <begin position="1"/>
        <end position="12"/>
    </location>
</feature>
<accession>G3H7U5</accession>
<proteinExistence type="predicted"/>
<name>G3H7U5_CRIGR</name>